<proteinExistence type="predicted"/>
<protein>
    <recommendedName>
        <fullName evidence="2">SET domain-containing protein</fullName>
    </recommendedName>
</protein>
<name>A0AAF3ETV9_9BILA</name>
<dbReference type="GO" id="GO:0016279">
    <property type="term" value="F:protein-lysine N-methyltransferase activity"/>
    <property type="evidence" value="ECO:0007669"/>
    <property type="project" value="InterPro"/>
</dbReference>
<dbReference type="GO" id="GO:0016020">
    <property type="term" value="C:membrane"/>
    <property type="evidence" value="ECO:0007669"/>
    <property type="project" value="TreeGrafter"/>
</dbReference>
<organism evidence="3 4">
    <name type="scientific">Mesorhabditis belari</name>
    <dbReference type="NCBI Taxonomy" id="2138241"/>
    <lineage>
        <taxon>Eukaryota</taxon>
        <taxon>Metazoa</taxon>
        <taxon>Ecdysozoa</taxon>
        <taxon>Nematoda</taxon>
        <taxon>Chromadorea</taxon>
        <taxon>Rhabditida</taxon>
        <taxon>Rhabditina</taxon>
        <taxon>Rhabditomorpha</taxon>
        <taxon>Rhabditoidea</taxon>
        <taxon>Rhabditidae</taxon>
        <taxon>Mesorhabditinae</taxon>
        <taxon>Mesorhabditis</taxon>
    </lineage>
</organism>
<dbReference type="GO" id="GO:0005794">
    <property type="term" value="C:Golgi apparatus"/>
    <property type="evidence" value="ECO:0007669"/>
    <property type="project" value="InterPro"/>
</dbReference>
<dbReference type="WBParaSite" id="MBELARI_LOCUS17246">
    <property type="protein sequence ID" value="MBELARI_LOCUS17246"/>
    <property type="gene ID" value="MBELARI_LOCUS17246"/>
</dbReference>
<dbReference type="SUPFAM" id="SSF82199">
    <property type="entry name" value="SET domain"/>
    <property type="match status" value="1"/>
</dbReference>
<dbReference type="InterPro" id="IPR044429">
    <property type="entry name" value="SETD4_SET"/>
</dbReference>
<dbReference type="Pfam" id="PF00856">
    <property type="entry name" value="SET"/>
    <property type="match status" value="1"/>
</dbReference>
<dbReference type="GO" id="GO:0044325">
    <property type="term" value="F:transmembrane transporter binding"/>
    <property type="evidence" value="ECO:0007669"/>
    <property type="project" value="TreeGrafter"/>
</dbReference>
<dbReference type="Gene3D" id="3.90.1410.10">
    <property type="entry name" value="set domain protein methyltransferase, domain 1"/>
    <property type="match status" value="1"/>
</dbReference>
<sequence>MNDFLRWADEKGVKAEGIEIKEAEPGAGFGVFSHRVHPPESLLIRLPHSLLITAGSVADIGKYKTIIEMNSEKPKPFELLTLFFCLENPDDSPYGPYLRILPKSFDTPIAQGISFDVNEIPLITRGFYELQLQELETVWEKVQNLCKNSGFEVEHEKFLWAWHVVNTRCIYLENPTHPLIDSSDGDTIAVIPYVDMLNHDPGAQGFAFYDKVRKEYCVRATKTVADEEQVFVCYGPHDNVRLWIEYGFTLKENPNRKVAIPQDLLVALAKKVGVAVSPENISTLNDAGQPSTIYASDEGPSWSLSTNVQILLMSREELKRWREIVYAEENPRRRSRRKSDDGNEENERRLREERSILREMLRELVTSIRQRGEKVSDFGFGFSGEGAIASPVARFWMSDAGGNLQSSAIPGGGTSIQGWIDQVEKDFDKAFVSLDLLLGEVDSDQIEITYEGRGKMTSLSSCFAQLLHKTQTLHHALSRQKTETVALREELVTAQGVAQERHKEAQQLLVQVHSLQCELHSKTAPHESDMIKKKLDLEINAFREEVIPSLKLEFEVGFVGKFQTQKKPK</sequence>
<dbReference type="InterPro" id="IPR001214">
    <property type="entry name" value="SET_dom"/>
</dbReference>
<dbReference type="AlphaFoldDB" id="A0AAF3ETV9"/>
<reference evidence="4" key="1">
    <citation type="submission" date="2024-02" db="UniProtKB">
        <authorList>
            <consortium name="WormBaseParasite"/>
        </authorList>
    </citation>
    <scope>IDENTIFICATION</scope>
</reference>
<dbReference type="PANTHER" id="PTHR16528">
    <property type="entry name" value="GOLGI-ASSOCIATED PDZ AND COILED-COIL MOTIF-CONTAINING"/>
    <property type="match status" value="1"/>
</dbReference>
<dbReference type="GO" id="GO:0030140">
    <property type="term" value="C:trans-Golgi network transport vesicle"/>
    <property type="evidence" value="ECO:0007669"/>
    <property type="project" value="TreeGrafter"/>
</dbReference>
<evidence type="ECO:0000256" key="1">
    <source>
        <dbReference type="SAM" id="MobiDB-lite"/>
    </source>
</evidence>
<dbReference type="InterPro" id="IPR038879">
    <property type="entry name" value="GOPC"/>
</dbReference>
<dbReference type="PROSITE" id="PS50280">
    <property type="entry name" value="SET"/>
    <property type="match status" value="1"/>
</dbReference>
<evidence type="ECO:0000313" key="4">
    <source>
        <dbReference type="WBParaSite" id="MBELARI_LOCUS17246"/>
    </source>
</evidence>
<accession>A0AAF3ETV9</accession>
<dbReference type="GO" id="GO:2000009">
    <property type="term" value="P:negative regulation of protein localization to cell surface"/>
    <property type="evidence" value="ECO:0007669"/>
    <property type="project" value="TreeGrafter"/>
</dbReference>
<evidence type="ECO:0000313" key="3">
    <source>
        <dbReference type="Proteomes" id="UP000887575"/>
    </source>
</evidence>
<feature type="domain" description="SET" evidence="2">
    <location>
        <begin position="16"/>
        <end position="235"/>
    </location>
</feature>
<evidence type="ECO:0000259" key="2">
    <source>
        <dbReference type="PROSITE" id="PS50280"/>
    </source>
</evidence>
<dbReference type="PANTHER" id="PTHR16528:SF2">
    <property type="entry name" value="GOLGI-ASSOCIATED PDZ AND COILED-COIL MOTIF-CONTAINING PROTEIN"/>
    <property type="match status" value="1"/>
</dbReference>
<dbReference type="InterPro" id="IPR046341">
    <property type="entry name" value="SET_dom_sf"/>
</dbReference>
<dbReference type="CDD" id="cd19177">
    <property type="entry name" value="SET_SETD4"/>
    <property type="match status" value="1"/>
</dbReference>
<keyword evidence="3" id="KW-1185">Reference proteome</keyword>
<dbReference type="Proteomes" id="UP000887575">
    <property type="component" value="Unassembled WGS sequence"/>
</dbReference>
<feature type="region of interest" description="Disordered" evidence="1">
    <location>
        <begin position="331"/>
        <end position="350"/>
    </location>
</feature>